<evidence type="ECO:0000313" key="3">
    <source>
        <dbReference type="Proteomes" id="UP000215595"/>
    </source>
</evidence>
<dbReference type="InterPro" id="IPR014556">
    <property type="entry name" value="UCP029407"/>
</dbReference>
<protein>
    <recommendedName>
        <fullName evidence="4">Sulfotransferase family protein</fullName>
    </recommendedName>
</protein>
<evidence type="ECO:0000256" key="1">
    <source>
        <dbReference type="SAM" id="Coils"/>
    </source>
</evidence>
<proteinExistence type="predicted"/>
<dbReference type="InterPro" id="IPR027417">
    <property type="entry name" value="P-loop_NTPase"/>
</dbReference>
<dbReference type="PIRSF" id="PIRSF029407">
    <property type="entry name" value="UCP029407"/>
    <property type="match status" value="1"/>
</dbReference>
<feature type="coiled-coil region" evidence="1">
    <location>
        <begin position="348"/>
        <end position="427"/>
    </location>
</feature>
<dbReference type="EMBL" id="NCEB01000016">
    <property type="protein sequence ID" value="OYX33397.1"/>
    <property type="molecule type" value="Genomic_DNA"/>
</dbReference>
<evidence type="ECO:0000313" key="2">
    <source>
        <dbReference type="EMBL" id="OYX33397.1"/>
    </source>
</evidence>
<dbReference type="Proteomes" id="UP000215595">
    <property type="component" value="Unassembled WGS sequence"/>
</dbReference>
<organism evidence="2 3">
    <name type="scientific">Brevundimonas subvibrioides</name>
    <dbReference type="NCBI Taxonomy" id="74313"/>
    <lineage>
        <taxon>Bacteria</taxon>
        <taxon>Pseudomonadati</taxon>
        <taxon>Pseudomonadota</taxon>
        <taxon>Alphaproteobacteria</taxon>
        <taxon>Caulobacterales</taxon>
        <taxon>Caulobacteraceae</taxon>
        <taxon>Brevundimonas</taxon>
    </lineage>
</organism>
<comment type="caution">
    <text evidence="2">The sequence shown here is derived from an EMBL/GenBank/DDBJ whole genome shotgun (WGS) entry which is preliminary data.</text>
</comment>
<gene>
    <name evidence="2" type="ORF">B7Z01_08660</name>
</gene>
<sequence length="472" mass="51256">MATATTRSAAAGTPAATTRTALVVAGMHRSGTSAMARLLSLAGGALPGDIIQPGPDNPTGFWEPADMVGLNDRILASVGSRWDDVFGHRVGPTVWARRDQYLDEARAFIARNYDDAPAAVLKDPRASLMIRFWDEALRAEGRRPVYVIMVRHPLEVAASIVTRGDASEATAVMAWAACMLAVERDTRGLARVFIDYDALLADWRGALARIQTAGGDPLAAPTPEVEARIDDFLSPDQRHHRADQADLAGRGDLWSGALTTLSWLGAATTGVEPDSTQLDAALVELERLARLTGPALHDLRAEAADAPGLKAELADTLTENAALRDLADQFHAEADHNGRHWEASRDMVAHLTRELGAAREQAERFRKEAEGILPLRREIGLAEARALRQQAQNRELVEALEAERQRAANARAERATAQERLDALEATTGLSDELAALRARHDAMLTSPSWALTRPLRVLAKRWRALARPGRS</sequence>
<evidence type="ECO:0008006" key="4">
    <source>
        <dbReference type="Google" id="ProtNLM"/>
    </source>
</evidence>
<keyword evidence="1" id="KW-0175">Coiled coil</keyword>
<name>A0A258FMF5_9CAUL</name>
<dbReference type="Gene3D" id="3.40.50.300">
    <property type="entry name" value="P-loop containing nucleotide triphosphate hydrolases"/>
    <property type="match status" value="1"/>
</dbReference>
<reference evidence="2 3" key="1">
    <citation type="submission" date="2017-03" db="EMBL/GenBank/DDBJ databases">
        <title>Lifting the veil on microbial sulfur biogeochemistry in mining wastewaters.</title>
        <authorList>
            <person name="Kantor R.S."/>
            <person name="Colenbrander Nelson T."/>
            <person name="Marshall S."/>
            <person name="Bennett D."/>
            <person name="Apte S."/>
            <person name="Camacho D."/>
            <person name="Thomas B.C."/>
            <person name="Warren L.A."/>
            <person name="Banfield J.F."/>
        </authorList>
    </citation>
    <scope>NUCLEOTIDE SEQUENCE [LARGE SCALE GENOMIC DNA]</scope>
    <source>
        <strain evidence="2">32-69-9</strain>
    </source>
</reference>
<dbReference type="AlphaFoldDB" id="A0A258FMF5"/>
<dbReference type="SUPFAM" id="SSF52540">
    <property type="entry name" value="P-loop containing nucleoside triphosphate hydrolases"/>
    <property type="match status" value="1"/>
</dbReference>
<accession>A0A258FMF5</accession>